<dbReference type="Gene3D" id="3.30.1380.20">
    <property type="entry name" value="Trafficking protein particle complex subunit 3"/>
    <property type="match status" value="1"/>
</dbReference>
<dbReference type="RefSeq" id="WP_148974741.1">
    <property type="nucleotide sequence ID" value="NZ_JBNIKU010000007.1"/>
</dbReference>
<dbReference type="PANTHER" id="PTHR33745:SF8">
    <property type="entry name" value="BLUE-LIGHT PHOTORECEPTOR"/>
    <property type="match status" value="1"/>
</dbReference>
<organism evidence="3 4">
    <name type="scientific">Bacillus infantis</name>
    <dbReference type="NCBI Taxonomy" id="324767"/>
    <lineage>
        <taxon>Bacteria</taxon>
        <taxon>Bacillati</taxon>
        <taxon>Bacillota</taxon>
        <taxon>Bacilli</taxon>
        <taxon>Bacillales</taxon>
        <taxon>Bacillaceae</taxon>
        <taxon>Bacillus</taxon>
    </lineage>
</organism>
<feature type="domain" description="STAS" evidence="2">
    <location>
        <begin position="218"/>
        <end position="329"/>
    </location>
</feature>
<protein>
    <submittedName>
        <fullName evidence="3">STAS domain-containing protein</fullName>
    </submittedName>
</protein>
<dbReference type="SUPFAM" id="SSF52091">
    <property type="entry name" value="SpoIIaa-like"/>
    <property type="match status" value="1"/>
</dbReference>
<dbReference type="Proteomes" id="UP000322139">
    <property type="component" value="Unassembled WGS sequence"/>
</dbReference>
<evidence type="ECO:0000259" key="2">
    <source>
        <dbReference type="PROSITE" id="PS50801"/>
    </source>
</evidence>
<comment type="caution">
    <text evidence="3">The sequence shown here is derived from an EMBL/GenBank/DDBJ whole genome shotgun (WGS) entry which is preliminary data.</text>
</comment>
<dbReference type="AlphaFoldDB" id="A0A5D4RE44"/>
<dbReference type="InterPro" id="IPR036513">
    <property type="entry name" value="STAS_dom_sf"/>
</dbReference>
<evidence type="ECO:0000256" key="1">
    <source>
        <dbReference type="SAM" id="Coils"/>
    </source>
</evidence>
<gene>
    <name evidence="3" type="ORF">FZD51_10580</name>
</gene>
<evidence type="ECO:0000313" key="3">
    <source>
        <dbReference type="EMBL" id="TYS48561.1"/>
    </source>
</evidence>
<dbReference type="PROSITE" id="PS50801">
    <property type="entry name" value="STAS"/>
    <property type="match status" value="1"/>
</dbReference>
<dbReference type="EMBL" id="VTER01000005">
    <property type="protein sequence ID" value="TYS48561.1"/>
    <property type="molecule type" value="Genomic_DNA"/>
</dbReference>
<dbReference type="InterPro" id="IPR051932">
    <property type="entry name" value="Bact_StressResp_Reg"/>
</dbReference>
<dbReference type="InterPro" id="IPR002645">
    <property type="entry name" value="STAS_dom"/>
</dbReference>
<dbReference type="CDD" id="cd07041">
    <property type="entry name" value="STAS_RsbR_RsbS_like"/>
    <property type="match status" value="1"/>
</dbReference>
<evidence type="ECO:0000313" key="4">
    <source>
        <dbReference type="Proteomes" id="UP000322139"/>
    </source>
</evidence>
<keyword evidence="1" id="KW-0175">Coiled coil</keyword>
<dbReference type="InterPro" id="IPR024096">
    <property type="entry name" value="NO_sig/Golgi_transp_ligand-bd"/>
</dbReference>
<dbReference type="PANTHER" id="PTHR33745">
    <property type="entry name" value="RSBT ANTAGONIST PROTEIN RSBS-RELATED"/>
    <property type="match status" value="1"/>
</dbReference>
<dbReference type="SUPFAM" id="SSF111126">
    <property type="entry name" value="Ligand-binding domain in the NO signalling and Golgi transport"/>
    <property type="match status" value="1"/>
</dbReference>
<reference evidence="3 4" key="1">
    <citation type="submission" date="2019-08" db="EMBL/GenBank/DDBJ databases">
        <title>Bacillus genomes from the desert of Cuatro Cienegas, Coahuila.</title>
        <authorList>
            <person name="Olmedo-Alvarez G."/>
        </authorList>
    </citation>
    <scope>NUCLEOTIDE SEQUENCE [LARGE SCALE GENOMIC DNA]</scope>
    <source>
        <strain evidence="3 4">CH446_14T</strain>
    </source>
</reference>
<feature type="coiled-coil region" evidence="1">
    <location>
        <begin position="189"/>
        <end position="216"/>
    </location>
</feature>
<dbReference type="Pfam" id="PF01740">
    <property type="entry name" value="STAS"/>
    <property type="match status" value="1"/>
</dbReference>
<proteinExistence type="predicted"/>
<accession>A0A5D4RE44</accession>
<name>A0A5D4RE44_9BACI</name>
<dbReference type="Gene3D" id="3.30.750.24">
    <property type="entry name" value="STAS domain"/>
    <property type="match status" value="1"/>
</dbReference>
<sequence length="342" mass="39018">MALEKEKVTVKVNSNEFVWDPQSGLFTFDGAPALLFWDSAIELFLKTIEEVSGEDVSKTVYEATGYRMGHLVTSYYTGRRDLEQLLEEYGDIYRNAGWGNVKIADFNFEEKRATVQLTNSWEHRIFNNTDKEKAGVLLPSHWAGVFTGLFEQKVWYKINKSQLDGSEYDEIEIFPSDVSPTENIFELARQKETEHIMELEQKVKERTEELSTLVNELSTPIIPVLKGIVVVPLIGNFNDERLSNFIERSLLEFSRLKANYLLIDLTGVKGLDNYTIEGIQKLILSIRLIGGECFIVGISSDQAIQISQSNIQFSKVQTFSTLQHGVEYAIEQNGYEIKEKKA</sequence>